<proteinExistence type="predicted"/>
<dbReference type="EMBL" id="VSSQ01014295">
    <property type="protein sequence ID" value="MPM53349.1"/>
    <property type="molecule type" value="Genomic_DNA"/>
</dbReference>
<gene>
    <name evidence="1" type="ORF">SDC9_100116</name>
</gene>
<reference evidence="1" key="1">
    <citation type="submission" date="2019-08" db="EMBL/GenBank/DDBJ databases">
        <authorList>
            <person name="Kucharzyk K."/>
            <person name="Murdoch R.W."/>
            <person name="Higgins S."/>
            <person name="Loffler F."/>
        </authorList>
    </citation>
    <scope>NUCLEOTIDE SEQUENCE</scope>
</reference>
<organism evidence="1">
    <name type="scientific">bioreactor metagenome</name>
    <dbReference type="NCBI Taxonomy" id="1076179"/>
    <lineage>
        <taxon>unclassified sequences</taxon>
        <taxon>metagenomes</taxon>
        <taxon>ecological metagenomes</taxon>
    </lineage>
</organism>
<evidence type="ECO:0000313" key="1">
    <source>
        <dbReference type="EMBL" id="MPM53349.1"/>
    </source>
</evidence>
<dbReference type="AlphaFoldDB" id="A0A645AJL7"/>
<sequence>MSDKEFVDLVRAMRNAQTIYFRSKNWSDLRYARDYEQRVDNELRIRAEADRPKQAALI</sequence>
<accession>A0A645AJL7</accession>
<comment type="caution">
    <text evidence="1">The sequence shown here is derived from an EMBL/GenBank/DDBJ whole genome shotgun (WGS) entry which is preliminary data.</text>
</comment>
<protein>
    <submittedName>
        <fullName evidence="1">Uncharacterized protein</fullName>
    </submittedName>
</protein>
<name>A0A645AJL7_9ZZZZ</name>